<dbReference type="SMART" id="SM00409">
    <property type="entry name" value="IG"/>
    <property type="match status" value="1"/>
</dbReference>
<reference evidence="6" key="3">
    <citation type="submission" date="2025-09" db="UniProtKB">
        <authorList>
            <consortium name="Ensembl"/>
        </authorList>
    </citation>
    <scope>IDENTIFICATION</scope>
</reference>
<dbReference type="Pfam" id="PF07686">
    <property type="entry name" value="V-set"/>
    <property type="match status" value="1"/>
</dbReference>
<keyword evidence="2" id="KW-1064">Adaptive immunity</keyword>
<dbReference type="InterPro" id="IPR007110">
    <property type="entry name" value="Ig-like_dom"/>
</dbReference>
<evidence type="ECO:0000313" key="7">
    <source>
        <dbReference type="Proteomes" id="UP000265080"/>
    </source>
</evidence>
<dbReference type="InterPro" id="IPR013783">
    <property type="entry name" value="Ig-like_fold"/>
</dbReference>
<dbReference type="STRING" id="161767.ENSAPEP00000023354"/>
<name>A0A3P8TF90_AMPPE</name>
<dbReference type="AlphaFoldDB" id="A0A3P8TF90"/>
<reference evidence="6 7" key="1">
    <citation type="submission" date="2018-03" db="EMBL/GenBank/DDBJ databases">
        <title>Finding Nemo's genes: A chromosome-scale reference assembly of the genome of the orange clownfish Amphiprion percula.</title>
        <authorList>
            <person name="Lehmann R."/>
        </authorList>
    </citation>
    <scope>NUCLEOTIDE SEQUENCE</scope>
</reference>
<dbReference type="SUPFAM" id="SSF48726">
    <property type="entry name" value="Immunoglobulin"/>
    <property type="match status" value="1"/>
</dbReference>
<dbReference type="InterPro" id="IPR036179">
    <property type="entry name" value="Ig-like_dom_sf"/>
</dbReference>
<evidence type="ECO:0000256" key="3">
    <source>
        <dbReference type="ARBA" id="ARBA00043265"/>
    </source>
</evidence>
<dbReference type="InterPro" id="IPR050199">
    <property type="entry name" value="IgHV"/>
</dbReference>
<feature type="chain" id="PRO_5018168642" description="Ig-like domain-containing protein" evidence="4">
    <location>
        <begin position="18"/>
        <end position="180"/>
    </location>
</feature>
<organism evidence="6 7">
    <name type="scientific">Amphiprion percula</name>
    <name type="common">Orange clownfish</name>
    <name type="synonym">Lutjanus percula</name>
    <dbReference type="NCBI Taxonomy" id="161767"/>
    <lineage>
        <taxon>Eukaryota</taxon>
        <taxon>Metazoa</taxon>
        <taxon>Chordata</taxon>
        <taxon>Craniata</taxon>
        <taxon>Vertebrata</taxon>
        <taxon>Euteleostomi</taxon>
        <taxon>Actinopterygii</taxon>
        <taxon>Neopterygii</taxon>
        <taxon>Teleostei</taxon>
        <taxon>Neoteleostei</taxon>
        <taxon>Acanthomorphata</taxon>
        <taxon>Ovalentaria</taxon>
        <taxon>Pomacentridae</taxon>
        <taxon>Amphiprion</taxon>
    </lineage>
</organism>
<protein>
    <recommendedName>
        <fullName evidence="5">Ig-like domain-containing protein</fullName>
    </recommendedName>
</protein>
<dbReference type="SMART" id="SM00406">
    <property type="entry name" value="IGv"/>
    <property type="match status" value="1"/>
</dbReference>
<reference evidence="6" key="2">
    <citation type="submission" date="2025-08" db="UniProtKB">
        <authorList>
            <consortium name="Ensembl"/>
        </authorList>
    </citation>
    <scope>IDENTIFICATION</scope>
</reference>
<dbReference type="InterPro" id="IPR013106">
    <property type="entry name" value="Ig_V-set"/>
</dbReference>
<feature type="signal peptide" evidence="4">
    <location>
        <begin position="1"/>
        <end position="17"/>
    </location>
</feature>
<proteinExistence type="predicted"/>
<dbReference type="GeneTree" id="ENSGT00940000163533"/>
<evidence type="ECO:0000313" key="6">
    <source>
        <dbReference type="Ensembl" id="ENSAPEP00000023354.1"/>
    </source>
</evidence>
<dbReference type="Ensembl" id="ENSAPET00000023972.1">
    <property type="protein sequence ID" value="ENSAPEP00000023354.1"/>
    <property type="gene ID" value="ENSAPEG00000016609.1"/>
</dbReference>
<evidence type="ECO:0000259" key="5">
    <source>
        <dbReference type="PROSITE" id="PS50835"/>
    </source>
</evidence>
<keyword evidence="7" id="KW-1185">Reference proteome</keyword>
<dbReference type="Gene3D" id="2.60.40.10">
    <property type="entry name" value="Immunoglobulins"/>
    <property type="match status" value="1"/>
</dbReference>
<evidence type="ECO:0000256" key="4">
    <source>
        <dbReference type="SAM" id="SignalP"/>
    </source>
</evidence>
<dbReference type="InterPro" id="IPR003599">
    <property type="entry name" value="Ig_sub"/>
</dbReference>
<keyword evidence="4" id="KW-0732">Signal</keyword>
<accession>A0A3P8TF90</accession>
<dbReference type="Proteomes" id="UP000265080">
    <property type="component" value="Chromosome 14"/>
</dbReference>
<dbReference type="PROSITE" id="PS50835">
    <property type="entry name" value="IG_LIKE"/>
    <property type="match status" value="1"/>
</dbReference>
<dbReference type="GO" id="GO:0005576">
    <property type="term" value="C:extracellular region"/>
    <property type="evidence" value="ECO:0007669"/>
    <property type="project" value="UniProtKB-ARBA"/>
</dbReference>
<evidence type="ECO:0000256" key="1">
    <source>
        <dbReference type="ARBA" id="ARBA00022859"/>
    </source>
</evidence>
<dbReference type="OMA" id="WAENMED"/>
<dbReference type="GO" id="GO:0002250">
    <property type="term" value="P:adaptive immune response"/>
    <property type="evidence" value="ECO:0007669"/>
    <property type="project" value="UniProtKB-KW"/>
</dbReference>
<dbReference type="PANTHER" id="PTHR23266">
    <property type="entry name" value="IMMUNOGLOBULIN HEAVY CHAIN"/>
    <property type="match status" value="1"/>
</dbReference>
<keyword evidence="3" id="KW-1280">Immunoglobulin</keyword>
<sequence length="180" mass="20356">MVYLSLFYLLFIFNAWTSDLLHHSCTGQSMESIPSSSVVKRPGETLSLSCRGSGFTFTCCSMHWIRQPAGKTLEWLGRGYSNPSSNTYSSSVQGRIEISRDDSNSMVYLRLSNLQPEDSAVYYCAKDTQWFKSSERLTQDLGLFSPTFQIHMCCCCLATEAPSTVLHWAENMEDSRSLCY</sequence>
<dbReference type="GO" id="GO:0019814">
    <property type="term" value="C:immunoglobulin complex"/>
    <property type="evidence" value="ECO:0007669"/>
    <property type="project" value="UniProtKB-KW"/>
</dbReference>
<evidence type="ECO:0000256" key="2">
    <source>
        <dbReference type="ARBA" id="ARBA00023130"/>
    </source>
</evidence>
<feature type="domain" description="Ig-like" evidence="5">
    <location>
        <begin position="28"/>
        <end position="138"/>
    </location>
</feature>
<keyword evidence="1" id="KW-0391">Immunity</keyword>